<comment type="caution">
    <text evidence="11">The sequence shown here is derived from an EMBL/GenBank/DDBJ whole genome shotgun (WGS) entry which is preliminary data.</text>
</comment>
<feature type="chain" id="PRO_5015154635" description="DNA-directed RNA polymerase" evidence="8">
    <location>
        <begin position="18"/>
        <end position="137"/>
    </location>
</feature>
<dbReference type="GO" id="GO:0003899">
    <property type="term" value="F:DNA-directed RNA polymerase activity"/>
    <property type="evidence" value="ECO:0007669"/>
    <property type="project" value="UniProtKB-EC"/>
</dbReference>
<dbReference type="STRING" id="74649.A0A2P6S899"/>
<evidence type="ECO:0000256" key="5">
    <source>
        <dbReference type="ARBA" id="ARBA00022695"/>
    </source>
</evidence>
<dbReference type="InterPro" id="IPR007646">
    <property type="entry name" value="RNA_pol_Rpb2_4"/>
</dbReference>
<name>A0A2P6S899_ROSCH</name>
<protein>
    <recommendedName>
        <fullName evidence="2">DNA-directed RNA polymerase</fullName>
        <ecNumber evidence="2">2.7.7.6</ecNumber>
    </recommendedName>
</protein>
<dbReference type="EMBL" id="PDCK01000039">
    <property type="protein sequence ID" value="PRQ54884.1"/>
    <property type="molecule type" value="Genomic_DNA"/>
</dbReference>
<dbReference type="GO" id="GO:0032549">
    <property type="term" value="F:ribonucleoside binding"/>
    <property type="evidence" value="ECO:0007669"/>
    <property type="project" value="InterPro"/>
</dbReference>
<evidence type="ECO:0000256" key="6">
    <source>
        <dbReference type="ARBA" id="ARBA00023163"/>
    </source>
</evidence>
<keyword evidence="12" id="KW-1185">Reference proteome</keyword>
<evidence type="ECO:0000256" key="7">
    <source>
        <dbReference type="RuleBase" id="RU000434"/>
    </source>
</evidence>
<gene>
    <name evidence="11" type="ORF">RchiOBHm_Chr1g0318561</name>
</gene>
<evidence type="ECO:0000256" key="1">
    <source>
        <dbReference type="ARBA" id="ARBA00006835"/>
    </source>
</evidence>
<dbReference type="InterPro" id="IPR015712">
    <property type="entry name" value="DNA-dir_RNA_pol_su2"/>
</dbReference>
<evidence type="ECO:0000256" key="3">
    <source>
        <dbReference type="ARBA" id="ARBA00022478"/>
    </source>
</evidence>
<evidence type="ECO:0000313" key="11">
    <source>
        <dbReference type="EMBL" id="PRQ54884.1"/>
    </source>
</evidence>
<dbReference type="PANTHER" id="PTHR20856">
    <property type="entry name" value="DNA-DIRECTED RNA POLYMERASE I SUBUNIT 2"/>
    <property type="match status" value="1"/>
</dbReference>
<reference evidence="11 12" key="1">
    <citation type="journal article" date="2018" name="Nat. Genet.">
        <title>The Rosa genome provides new insights in the design of modern roses.</title>
        <authorList>
            <person name="Bendahmane M."/>
        </authorList>
    </citation>
    <scope>NUCLEOTIDE SEQUENCE [LARGE SCALE GENOMIC DNA]</scope>
    <source>
        <strain evidence="12">cv. Old Blush</strain>
    </source>
</reference>
<keyword evidence="5 11" id="KW-0548">Nucleotidyltransferase</keyword>
<dbReference type="AlphaFoldDB" id="A0A2P6S899"/>
<dbReference type="SUPFAM" id="SSF64484">
    <property type="entry name" value="beta and beta-prime subunits of DNA dependent RNA-polymerase"/>
    <property type="match status" value="1"/>
</dbReference>
<evidence type="ECO:0000256" key="4">
    <source>
        <dbReference type="ARBA" id="ARBA00022679"/>
    </source>
</evidence>
<feature type="domain" description="RNA polymerase Rpb2" evidence="10">
    <location>
        <begin position="63"/>
        <end position="123"/>
    </location>
</feature>
<dbReference type="Gramene" id="PRQ54884">
    <property type="protein sequence ID" value="PRQ54884"/>
    <property type="gene ID" value="RchiOBHm_Chr1g0318561"/>
</dbReference>
<feature type="domain" description="RNA polymerase Rpb2" evidence="9">
    <location>
        <begin position="23"/>
        <end position="47"/>
    </location>
</feature>
<dbReference type="InterPro" id="IPR007645">
    <property type="entry name" value="RNA_pol_Rpb2_3"/>
</dbReference>
<keyword evidence="8" id="KW-0732">Signal</keyword>
<dbReference type="Proteomes" id="UP000238479">
    <property type="component" value="Chromosome 1"/>
</dbReference>
<feature type="signal peptide" evidence="8">
    <location>
        <begin position="1"/>
        <end position="17"/>
    </location>
</feature>
<keyword evidence="3 11" id="KW-0240">DNA-directed RNA polymerase</keyword>
<accession>A0A2P6S899</accession>
<evidence type="ECO:0000259" key="9">
    <source>
        <dbReference type="Pfam" id="PF04565"/>
    </source>
</evidence>
<evidence type="ECO:0000256" key="2">
    <source>
        <dbReference type="ARBA" id="ARBA00012418"/>
    </source>
</evidence>
<keyword evidence="6" id="KW-0804">Transcription</keyword>
<evidence type="ECO:0000256" key="8">
    <source>
        <dbReference type="SAM" id="SignalP"/>
    </source>
</evidence>
<comment type="similarity">
    <text evidence="1 7">Belongs to the RNA polymerase beta chain family.</text>
</comment>
<dbReference type="Pfam" id="PF04566">
    <property type="entry name" value="RNA_pol_Rpb2_4"/>
    <property type="match status" value="1"/>
</dbReference>
<sequence>MVIFFGLLLCLLSLEWSFLLLRKLAKPRQLHNSQWGMMCPAETLEGQESIEIFPAVIPQATQIFVNGCWVGIHCDPEILVRTLRKLRWVDVNTEVGAVRDIHMKELQIYTDYSRCSHPLFIVDKQRPLIKNKDIHAL</sequence>
<keyword evidence="4 11" id="KW-0808">Transferase</keyword>
<dbReference type="EC" id="2.7.7.6" evidence="2"/>
<dbReference type="GO" id="GO:0000428">
    <property type="term" value="C:DNA-directed RNA polymerase complex"/>
    <property type="evidence" value="ECO:0007669"/>
    <property type="project" value="UniProtKB-KW"/>
</dbReference>
<dbReference type="Gene3D" id="3.90.1070.20">
    <property type="match status" value="1"/>
</dbReference>
<evidence type="ECO:0000259" key="10">
    <source>
        <dbReference type="Pfam" id="PF04566"/>
    </source>
</evidence>
<dbReference type="GO" id="GO:0003677">
    <property type="term" value="F:DNA binding"/>
    <property type="evidence" value="ECO:0007669"/>
    <property type="project" value="InterPro"/>
</dbReference>
<proteinExistence type="inferred from homology"/>
<evidence type="ECO:0000313" key="12">
    <source>
        <dbReference type="Proteomes" id="UP000238479"/>
    </source>
</evidence>
<organism evidence="11 12">
    <name type="scientific">Rosa chinensis</name>
    <name type="common">China rose</name>
    <dbReference type="NCBI Taxonomy" id="74649"/>
    <lineage>
        <taxon>Eukaryota</taxon>
        <taxon>Viridiplantae</taxon>
        <taxon>Streptophyta</taxon>
        <taxon>Embryophyta</taxon>
        <taxon>Tracheophyta</taxon>
        <taxon>Spermatophyta</taxon>
        <taxon>Magnoliopsida</taxon>
        <taxon>eudicotyledons</taxon>
        <taxon>Gunneridae</taxon>
        <taxon>Pentapetalae</taxon>
        <taxon>rosids</taxon>
        <taxon>fabids</taxon>
        <taxon>Rosales</taxon>
        <taxon>Rosaceae</taxon>
        <taxon>Rosoideae</taxon>
        <taxon>Rosoideae incertae sedis</taxon>
        <taxon>Rosa</taxon>
    </lineage>
</organism>
<dbReference type="Pfam" id="PF04565">
    <property type="entry name" value="RNA_pol_Rpb2_3"/>
    <property type="match status" value="1"/>
</dbReference>
<dbReference type="GO" id="GO:0006351">
    <property type="term" value="P:DNA-templated transcription"/>
    <property type="evidence" value="ECO:0007669"/>
    <property type="project" value="InterPro"/>
</dbReference>